<dbReference type="EC" id="4.1.3.17" evidence="5"/>
<dbReference type="InterPro" id="IPR005493">
    <property type="entry name" value="RraA/RraA-like"/>
</dbReference>
<evidence type="ECO:0000256" key="9">
    <source>
        <dbReference type="ARBA" id="ARBA00029596"/>
    </source>
</evidence>
<accession>A0A268HCI6</accession>
<dbReference type="EMBL" id="NPBH01000043">
    <property type="protein sequence ID" value="PAE07597.1"/>
    <property type="molecule type" value="Genomic_DNA"/>
</dbReference>
<keyword evidence="13" id="KW-0460">Magnesium</keyword>
<feature type="binding site" evidence="13">
    <location>
        <position position="117"/>
    </location>
    <ligand>
        <name>Mg(2+)</name>
        <dbReference type="ChEBI" id="CHEBI:18420"/>
    </ligand>
</feature>
<dbReference type="CDD" id="cd16841">
    <property type="entry name" value="RraA_family"/>
    <property type="match status" value="1"/>
</dbReference>
<dbReference type="GO" id="GO:0046872">
    <property type="term" value="F:metal ion binding"/>
    <property type="evidence" value="ECO:0007669"/>
    <property type="project" value="UniProtKB-KW"/>
</dbReference>
<name>A0A268HCI6_9BACI</name>
<comment type="catalytic activity">
    <reaction evidence="12">
        <text>oxaloacetate + H(+) = pyruvate + CO2</text>
        <dbReference type="Rhea" id="RHEA:15641"/>
        <dbReference type="ChEBI" id="CHEBI:15361"/>
        <dbReference type="ChEBI" id="CHEBI:15378"/>
        <dbReference type="ChEBI" id="CHEBI:16452"/>
        <dbReference type="ChEBI" id="CHEBI:16526"/>
        <dbReference type="EC" id="4.1.1.112"/>
    </reaction>
</comment>
<evidence type="ECO:0000256" key="7">
    <source>
        <dbReference type="ARBA" id="ARBA00016549"/>
    </source>
</evidence>
<dbReference type="SUPFAM" id="SSF89562">
    <property type="entry name" value="RraA-like"/>
    <property type="match status" value="1"/>
</dbReference>
<dbReference type="NCBIfam" id="NF006731">
    <property type="entry name" value="PRK09262.1"/>
    <property type="match status" value="1"/>
</dbReference>
<comment type="catalytic activity">
    <reaction evidence="1">
        <text>4-hydroxy-4-methyl-2-oxoglutarate = 2 pyruvate</text>
        <dbReference type="Rhea" id="RHEA:22748"/>
        <dbReference type="ChEBI" id="CHEBI:15361"/>
        <dbReference type="ChEBI" id="CHEBI:58276"/>
        <dbReference type="EC" id="4.1.3.17"/>
    </reaction>
</comment>
<comment type="subunit">
    <text evidence="4">Homotrimer.</text>
</comment>
<evidence type="ECO:0000256" key="11">
    <source>
        <dbReference type="ARBA" id="ARBA00032305"/>
    </source>
</evidence>
<evidence type="ECO:0000256" key="3">
    <source>
        <dbReference type="ARBA" id="ARBA00008621"/>
    </source>
</evidence>
<dbReference type="EC" id="4.1.1.112" evidence="6"/>
<evidence type="ECO:0000256" key="8">
    <source>
        <dbReference type="ARBA" id="ARBA00025046"/>
    </source>
</evidence>
<sequence>MLSFNKSFKRPEKKWYEKYAEIPTPVIGDVMGRQNIMDSRIRPIWSGARTVGTALTITTYPSDNFMIHVGVSVAEKDDILVIDAGNYQNAGLWGEILTVNAMQRGVRGIVIDGAVRDVKEIEEMQFPMFASAINARGGFKTNPGKLNTSISCGGVAVSPGDLIIADENGIAVIPFKDIETVYNLCIDKISSEAKTIEQLKQGKDTYEIMNMQETLSKLGITIKQ</sequence>
<evidence type="ECO:0000256" key="12">
    <source>
        <dbReference type="ARBA" id="ARBA00047973"/>
    </source>
</evidence>
<dbReference type="PANTHER" id="PTHR33254">
    <property type="entry name" value="4-HYDROXY-4-METHYL-2-OXOGLUTARATE ALDOLASE 3-RELATED"/>
    <property type="match status" value="1"/>
</dbReference>
<evidence type="ECO:0000313" key="14">
    <source>
        <dbReference type="EMBL" id="PAE07597.1"/>
    </source>
</evidence>
<gene>
    <name evidence="14" type="ORF">CHI12_10555</name>
</gene>
<feature type="binding site" evidence="13">
    <location>
        <position position="116"/>
    </location>
    <ligand>
        <name>substrate</name>
    </ligand>
</feature>
<dbReference type="GO" id="GO:0047443">
    <property type="term" value="F:4-hydroxy-4-methyl-2-oxoglutarate aldolase activity"/>
    <property type="evidence" value="ECO:0007669"/>
    <property type="project" value="UniProtKB-EC"/>
</dbReference>
<evidence type="ECO:0000256" key="13">
    <source>
        <dbReference type="PIRSR" id="PIRSR605493-1"/>
    </source>
</evidence>
<comment type="cofactor">
    <cofactor evidence="2">
        <name>a divalent metal cation</name>
        <dbReference type="ChEBI" id="CHEBI:60240"/>
    </cofactor>
</comment>
<dbReference type="GO" id="GO:0008948">
    <property type="term" value="F:oxaloacetate decarboxylase activity"/>
    <property type="evidence" value="ECO:0007669"/>
    <property type="project" value="UniProtKB-EC"/>
</dbReference>
<evidence type="ECO:0000256" key="10">
    <source>
        <dbReference type="ARBA" id="ARBA00030169"/>
    </source>
</evidence>
<protein>
    <recommendedName>
        <fullName evidence="7">Putative 4-hydroxy-4-methyl-2-oxoglutarate aldolase</fullName>
        <ecNumber evidence="6">4.1.1.112</ecNumber>
        <ecNumber evidence="5">4.1.3.17</ecNumber>
    </recommendedName>
    <alternativeName>
        <fullName evidence="11">Oxaloacetate decarboxylase</fullName>
    </alternativeName>
    <alternativeName>
        <fullName evidence="9">Regulator of ribonuclease activity homolog</fullName>
    </alternativeName>
    <alternativeName>
        <fullName evidence="10">RraA-like protein</fullName>
    </alternativeName>
</protein>
<evidence type="ECO:0000313" key="15">
    <source>
        <dbReference type="Proteomes" id="UP000216475"/>
    </source>
</evidence>
<evidence type="ECO:0000256" key="6">
    <source>
        <dbReference type="ARBA" id="ARBA00012947"/>
    </source>
</evidence>
<feature type="binding site" evidence="13">
    <location>
        <begin position="94"/>
        <end position="97"/>
    </location>
    <ligand>
        <name>substrate</name>
    </ligand>
</feature>
<evidence type="ECO:0000256" key="2">
    <source>
        <dbReference type="ARBA" id="ARBA00001968"/>
    </source>
</evidence>
<comment type="function">
    <text evidence="8">Catalyzes the aldol cleavage of 4-hydroxy-4-methyl-2-oxoglutarate (HMG) into 2 molecules of pyruvate. Also contains a secondary oxaloacetate (OAA) decarboxylase activity due to the common pyruvate enolate transition state formed following C-C bond cleavage in the retro-aldol and decarboxylation reactions.</text>
</comment>
<comment type="caution">
    <text evidence="14">The sequence shown here is derived from an EMBL/GenBank/DDBJ whole genome shotgun (WGS) entry which is preliminary data.</text>
</comment>
<dbReference type="Gene3D" id="3.50.30.40">
    <property type="entry name" value="Ribonuclease E inhibitor RraA/RraA-like"/>
    <property type="match status" value="1"/>
</dbReference>
<comment type="similarity">
    <text evidence="3">Belongs to the class II aldolase/RraA-like family.</text>
</comment>
<evidence type="ECO:0000256" key="1">
    <source>
        <dbReference type="ARBA" id="ARBA00001342"/>
    </source>
</evidence>
<keyword evidence="13" id="KW-0479">Metal-binding</keyword>
<dbReference type="RefSeq" id="WP_095270422.1">
    <property type="nucleotide sequence ID" value="NZ_NPBH01000043.1"/>
</dbReference>
<dbReference type="Proteomes" id="UP000216475">
    <property type="component" value="Unassembled WGS sequence"/>
</dbReference>
<dbReference type="PANTHER" id="PTHR33254:SF4">
    <property type="entry name" value="4-HYDROXY-4-METHYL-2-OXOGLUTARATE ALDOLASE 3-RELATED"/>
    <property type="match status" value="1"/>
</dbReference>
<evidence type="ECO:0000256" key="5">
    <source>
        <dbReference type="ARBA" id="ARBA00012213"/>
    </source>
</evidence>
<organism evidence="14 15">
    <name type="scientific">Terribacillus saccharophilus</name>
    <dbReference type="NCBI Taxonomy" id="361277"/>
    <lineage>
        <taxon>Bacteria</taxon>
        <taxon>Bacillati</taxon>
        <taxon>Bacillota</taxon>
        <taxon>Bacilli</taxon>
        <taxon>Bacillales</taxon>
        <taxon>Bacillaceae</taxon>
        <taxon>Terribacillus</taxon>
    </lineage>
</organism>
<evidence type="ECO:0000256" key="4">
    <source>
        <dbReference type="ARBA" id="ARBA00011233"/>
    </source>
</evidence>
<dbReference type="Pfam" id="PF03737">
    <property type="entry name" value="RraA-like"/>
    <property type="match status" value="1"/>
</dbReference>
<comment type="cofactor">
    <cofactor evidence="13">
        <name>Mg(2+)</name>
        <dbReference type="ChEBI" id="CHEBI:18420"/>
    </cofactor>
</comment>
<dbReference type="InterPro" id="IPR036704">
    <property type="entry name" value="RraA/RraA-like_sf"/>
</dbReference>
<proteinExistence type="inferred from homology"/>
<reference evidence="14 15" key="1">
    <citation type="submission" date="2017-07" db="EMBL/GenBank/DDBJ databases">
        <title>Isolation and whole genome analysis of endospore-forming bacteria from heroin.</title>
        <authorList>
            <person name="Kalinowski J."/>
            <person name="Ahrens B."/>
            <person name="Al-Dilaimi A."/>
            <person name="Winkler A."/>
            <person name="Wibberg D."/>
            <person name="Schleenbecker U."/>
            <person name="Ruckert C."/>
            <person name="Wolfel R."/>
            <person name="Grass G."/>
        </authorList>
    </citation>
    <scope>NUCLEOTIDE SEQUENCE [LARGE SCALE GENOMIC DNA]</scope>
    <source>
        <strain evidence="14 15">7509</strain>
    </source>
</reference>
<dbReference type="AlphaFoldDB" id="A0A268HCI6"/>